<feature type="domain" description="DUF1664" evidence="4">
    <location>
        <begin position="91"/>
        <end position="209"/>
    </location>
</feature>
<dbReference type="Pfam" id="PF07889">
    <property type="entry name" value="DUF1664"/>
    <property type="match status" value="1"/>
</dbReference>
<evidence type="ECO:0000313" key="6">
    <source>
        <dbReference type="Proteomes" id="UP000249390"/>
    </source>
</evidence>
<keyword evidence="6" id="KW-1185">Reference proteome</keyword>
<dbReference type="Proteomes" id="UP000249390">
    <property type="component" value="Unassembled WGS sequence"/>
</dbReference>
<feature type="region of interest" description="Disordered" evidence="1">
    <location>
        <begin position="308"/>
        <end position="330"/>
    </location>
</feature>
<keyword evidence="3" id="KW-0732">Signal</keyword>
<feature type="signal peptide" evidence="3">
    <location>
        <begin position="1"/>
        <end position="20"/>
    </location>
</feature>
<protein>
    <recommendedName>
        <fullName evidence="4">DUF1664 domain-containing protein</fullName>
    </recommendedName>
</protein>
<dbReference type="PANTHER" id="PTHR47289">
    <property type="entry name" value="TRANSCRIPTION FACTOR, PUTATIVE (DUF1664)-RELATED"/>
    <property type="match status" value="1"/>
</dbReference>
<accession>A0A328DIJ4</accession>
<proteinExistence type="predicted"/>
<gene>
    <name evidence="5" type="ORF">DM860_009479</name>
</gene>
<dbReference type="InterPro" id="IPR012458">
    <property type="entry name" value="DUF1664"/>
</dbReference>
<dbReference type="PANTHER" id="PTHR47289:SF2">
    <property type="entry name" value="TRANSCRIPTION FACTOR, PUTATIVE (DUF1664)-RELATED"/>
    <property type="match status" value="1"/>
</dbReference>
<keyword evidence="2" id="KW-1133">Transmembrane helix</keyword>
<evidence type="ECO:0000256" key="2">
    <source>
        <dbReference type="SAM" id="Phobius"/>
    </source>
</evidence>
<feature type="chain" id="PRO_5016393590" description="DUF1664 domain-containing protein" evidence="3">
    <location>
        <begin position="21"/>
        <end position="354"/>
    </location>
</feature>
<evidence type="ECO:0000256" key="1">
    <source>
        <dbReference type="SAM" id="MobiDB-lite"/>
    </source>
</evidence>
<dbReference type="EMBL" id="NQVE01000129">
    <property type="protein sequence ID" value="RAL45615.1"/>
    <property type="molecule type" value="Genomic_DNA"/>
</dbReference>
<reference evidence="5 6" key="1">
    <citation type="submission" date="2018-06" db="EMBL/GenBank/DDBJ databases">
        <title>The Genome of Cuscuta australis (Dodder) Provides Insight into the Evolution of Plant Parasitism.</title>
        <authorList>
            <person name="Liu H."/>
        </authorList>
    </citation>
    <scope>NUCLEOTIDE SEQUENCE [LARGE SCALE GENOMIC DNA]</scope>
    <source>
        <strain evidence="6">cv. Yunnan</strain>
        <tissue evidence="5">Vines</tissue>
    </source>
</reference>
<keyword evidence="2" id="KW-0812">Transmembrane</keyword>
<evidence type="ECO:0000256" key="3">
    <source>
        <dbReference type="SAM" id="SignalP"/>
    </source>
</evidence>
<sequence>MALPIAKVTFLLGTGVVVSALSKESSLSDYFSGAFKIFKKIKGDSSKNSNPKPCSNALLQQVNSLREELKVLASNRSITIVAPYGSGSSSKYGLIVVVVVVGYGYIWWKGWKLSDMMFATRRGLSEACASVSKELEGVYTSVSATRRHLSSRIDRVDCKVDECIDNTAAIKGEVSEFRGEVKMVDNNLRSVHLVVKTLENKISRIEWKQNEINFGLGNLVGFAMNLENERATEQIKASASSSTRPALEMPEGTLTVVESLPRSALADPPSPSGSNGPQKESLHAVLPSSGVKIHRGLSDVVGLASDSSNSPMVGHGGLSTPPPLESKAQNSSLGVFGRTLSASAAALFTRSRAL</sequence>
<dbReference type="AlphaFoldDB" id="A0A328DIJ4"/>
<feature type="region of interest" description="Disordered" evidence="1">
    <location>
        <begin position="263"/>
        <end position="282"/>
    </location>
</feature>
<name>A0A328DIJ4_9ASTE</name>
<organism evidence="5 6">
    <name type="scientific">Cuscuta australis</name>
    <dbReference type="NCBI Taxonomy" id="267555"/>
    <lineage>
        <taxon>Eukaryota</taxon>
        <taxon>Viridiplantae</taxon>
        <taxon>Streptophyta</taxon>
        <taxon>Embryophyta</taxon>
        <taxon>Tracheophyta</taxon>
        <taxon>Spermatophyta</taxon>
        <taxon>Magnoliopsida</taxon>
        <taxon>eudicotyledons</taxon>
        <taxon>Gunneridae</taxon>
        <taxon>Pentapetalae</taxon>
        <taxon>asterids</taxon>
        <taxon>lamiids</taxon>
        <taxon>Solanales</taxon>
        <taxon>Convolvulaceae</taxon>
        <taxon>Cuscuteae</taxon>
        <taxon>Cuscuta</taxon>
        <taxon>Cuscuta subgen. Grammica</taxon>
        <taxon>Cuscuta sect. Cleistogrammica</taxon>
    </lineage>
</organism>
<feature type="transmembrane region" description="Helical" evidence="2">
    <location>
        <begin position="92"/>
        <end position="108"/>
    </location>
</feature>
<comment type="caution">
    <text evidence="5">The sequence shown here is derived from an EMBL/GenBank/DDBJ whole genome shotgun (WGS) entry which is preliminary data.</text>
</comment>
<keyword evidence="2" id="KW-0472">Membrane</keyword>
<evidence type="ECO:0000259" key="4">
    <source>
        <dbReference type="Pfam" id="PF07889"/>
    </source>
</evidence>
<evidence type="ECO:0000313" key="5">
    <source>
        <dbReference type="EMBL" id="RAL45615.1"/>
    </source>
</evidence>